<dbReference type="RefSeq" id="WP_343884099.1">
    <property type="nucleotide sequence ID" value="NZ_BAAAKI010000001.1"/>
</dbReference>
<dbReference type="EMBL" id="JBHSUA010000015">
    <property type="protein sequence ID" value="MFC6396903.1"/>
    <property type="molecule type" value="Genomic_DNA"/>
</dbReference>
<dbReference type="Pfam" id="PF14155">
    <property type="entry name" value="DUF4307"/>
    <property type="match status" value="1"/>
</dbReference>
<keyword evidence="1" id="KW-1133">Transmembrane helix</keyword>
<name>A0ABW1X2Q7_9ACTN</name>
<reference evidence="3" key="1">
    <citation type="journal article" date="2019" name="Int. J. Syst. Evol. Microbiol.">
        <title>The Global Catalogue of Microorganisms (GCM) 10K type strain sequencing project: providing services to taxonomists for standard genome sequencing and annotation.</title>
        <authorList>
            <consortium name="The Broad Institute Genomics Platform"/>
            <consortium name="The Broad Institute Genome Sequencing Center for Infectious Disease"/>
            <person name="Wu L."/>
            <person name="Ma J."/>
        </authorList>
    </citation>
    <scope>NUCLEOTIDE SEQUENCE [LARGE SCALE GENOMIC DNA]</scope>
    <source>
        <strain evidence="3">CGMCC 1.15277</strain>
    </source>
</reference>
<gene>
    <name evidence="2" type="ORF">ACFP57_07890</name>
</gene>
<keyword evidence="1" id="KW-0472">Membrane</keyword>
<proteinExistence type="predicted"/>
<evidence type="ECO:0000313" key="2">
    <source>
        <dbReference type="EMBL" id="MFC6396903.1"/>
    </source>
</evidence>
<keyword evidence="3" id="KW-1185">Reference proteome</keyword>
<accession>A0ABW1X2Q7</accession>
<organism evidence="2 3">
    <name type="scientific">Luteococcus sanguinis</name>
    <dbReference type="NCBI Taxonomy" id="174038"/>
    <lineage>
        <taxon>Bacteria</taxon>
        <taxon>Bacillati</taxon>
        <taxon>Actinomycetota</taxon>
        <taxon>Actinomycetes</taxon>
        <taxon>Propionibacteriales</taxon>
        <taxon>Propionibacteriaceae</taxon>
        <taxon>Luteococcus</taxon>
    </lineage>
</organism>
<comment type="caution">
    <text evidence="2">The sequence shown here is derived from an EMBL/GenBank/DDBJ whole genome shotgun (WGS) entry which is preliminary data.</text>
</comment>
<keyword evidence="1" id="KW-0812">Transmembrane</keyword>
<feature type="transmembrane region" description="Helical" evidence="1">
    <location>
        <begin position="24"/>
        <end position="45"/>
    </location>
</feature>
<sequence>MSTTEADRARIAARYPERPAIHRLLRAAIATLAVLGLGWTVWAGLHHANPPVDADVFGFTVPSDQQVDVELRIQRTDPGTAVVCTVVAQAPSGAGVGRLEARIEPGTQKVERHVVNVKTVNRATTAIVQDCRTA</sequence>
<evidence type="ECO:0000256" key="1">
    <source>
        <dbReference type="SAM" id="Phobius"/>
    </source>
</evidence>
<dbReference type="InterPro" id="IPR025443">
    <property type="entry name" value="DUF4307"/>
</dbReference>
<dbReference type="Proteomes" id="UP001596266">
    <property type="component" value="Unassembled WGS sequence"/>
</dbReference>
<evidence type="ECO:0000313" key="3">
    <source>
        <dbReference type="Proteomes" id="UP001596266"/>
    </source>
</evidence>
<protein>
    <submittedName>
        <fullName evidence="2">DUF4307 domain-containing protein</fullName>
    </submittedName>
</protein>